<organism evidence="2 3">
    <name type="scientific">Cercospora zeae-maydis SCOH1-5</name>
    <dbReference type="NCBI Taxonomy" id="717836"/>
    <lineage>
        <taxon>Eukaryota</taxon>
        <taxon>Fungi</taxon>
        <taxon>Dikarya</taxon>
        <taxon>Ascomycota</taxon>
        <taxon>Pezizomycotina</taxon>
        <taxon>Dothideomycetes</taxon>
        <taxon>Dothideomycetidae</taxon>
        <taxon>Mycosphaerellales</taxon>
        <taxon>Mycosphaerellaceae</taxon>
        <taxon>Cercospora</taxon>
    </lineage>
</organism>
<gene>
    <name evidence="2" type="ORF">CERZMDRAFT_102992</name>
</gene>
<evidence type="ECO:0000313" key="2">
    <source>
        <dbReference type="EMBL" id="KAF2206824.1"/>
    </source>
</evidence>
<proteinExistence type="predicted"/>
<keyword evidence="3" id="KW-1185">Reference proteome</keyword>
<keyword evidence="1" id="KW-0732">Signal</keyword>
<reference evidence="2" key="1">
    <citation type="journal article" date="2020" name="Stud. Mycol.">
        <title>101 Dothideomycetes genomes: a test case for predicting lifestyles and emergence of pathogens.</title>
        <authorList>
            <person name="Haridas S."/>
            <person name="Albert R."/>
            <person name="Binder M."/>
            <person name="Bloem J."/>
            <person name="Labutti K."/>
            <person name="Salamov A."/>
            <person name="Andreopoulos B."/>
            <person name="Baker S."/>
            <person name="Barry K."/>
            <person name="Bills G."/>
            <person name="Bluhm B."/>
            <person name="Cannon C."/>
            <person name="Castanera R."/>
            <person name="Culley D."/>
            <person name="Daum C."/>
            <person name="Ezra D."/>
            <person name="Gonzalez J."/>
            <person name="Henrissat B."/>
            <person name="Kuo A."/>
            <person name="Liang C."/>
            <person name="Lipzen A."/>
            <person name="Lutzoni F."/>
            <person name="Magnuson J."/>
            <person name="Mondo S."/>
            <person name="Nolan M."/>
            <person name="Ohm R."/>
            <person name="Pangilinan J."/>
            <person name="Park H.-J."/>
            <person name="Ramirez L."/>
            <person name="Alfaro M."/>
            <person name="Sun H."/>
            <person name="Tritt A."/>
            <person name="Yoshinaga Y."/>
            <person name="Zwiers L.-H."/>
            <person name="Turgeon B."/>
            <person name="Goodwin S."/>
            <person name="Spatafora J."/>
            <person name="Crous P."/>
            <person name="Grigoriev I."/>
        </authorList>
    </citation>
    <scope>NUCLEOTIDE SEQUENCE</scope>
    <source>
        <strain evidence="2">SCOH1-5</strain>
    </source>
</reference>
<sequence length="107" mass="11681">MAADACYIIRCLLRLLRGALDTFVFAGGVPSGSHGHGEGTIANRGQTLVALVASEAACVDCLQEEVEVRDVVFEHGENKGLGLKHFGWERHLRSEFLEWKSARGNTK</sequence>
<evidence type="ECO:0000313" key="3">
    <source>
        <dbReference type="Proteomes" id="UP000799539"/>
    </source>
</evidence>
<feature type="chain" id="PRO_5025593941" evidence="1">
    <location>
        <begin position="19"/>
        <end position="107"/>
    </location>
</feature>
<dbReference type="Proteomes" id="UP000799539">
    <property type="component" value="Unassembled WGS sequence"/>
</dbReference>
<dbReference type="EMBL" id="ML992711">
    <property type="protein sequence ID" value="KAF2206824.1"/>
    <property type="molecule type" value="Genomic_DNA"/>
</dbReference>
<accession>A0A6A6F0G4</accession>
<dbReference type="AlphaFoldDB" id="A0A6A6F0G4"/>
<evidence type="ECO:0000256" key="1">
    <source>
        <dbReference type="SAM" id="SignalP"/>
    </source>
</evidence>
<feature type="signal peptide" evidence="1">
    <location>
        <begin position="1"/>
        <end position="18"/>
    </location>
</feature>
<name>A0A6A6F0G4_9PEZI</name>
<protein>
    <submittedName>
        <fullName evidence="2">Uncharacterized protein</fullName>
    </submittedName>
</protein>